<evidence type="ECO:0000313" key="1">
    <source>
        <dbReference type="EMBL" id="GAI84099.1"/>
    </source>
</evidence>
<proteinExistence type="predicted"/>
<gene>
    <name evidence="1" type="ORF">S12H4_21554</name>
</gene>
<feature type="non-terminal residue" evidence="1">
    <location>
        <position position="53"/>
    </location>
</feature>
<protein>
    <submittedName>
        <fullName evidence="1">Uncharacterized protein</fullName>
    </submittedName>
</protein>
<name>X1TVP6_9ZZZZ</name>
<dbReference type="AlphaFoldDB" id="X1TVP6"/>
<comment type="caution">
    <text evidence="1">The sequence shown here is derived from an EMBL/GenBank/DDBJ whole genome shotgun (WGS) entry which is preliminary data.</text>
</comment>
<accession>X1TVP6</accession>
<dbReference type="EMBL" id="BARW01011098">
    <property type="protein sequence ID" value="GAI84099.1"/>
    <property type="molecule type" value="Genomic_DNA"/>
</dbReference>
<organism evidence="1">
    <name type="scientific">marine sediment metagenome</name>
    <dbReference type="NCBI Taxonomy" id="412755"/>
    <lineage>
        <taxon>unclassified sequences</taxon>
        <taxon>metagenomes</taxon>
        <taxon>ecological metagenomes</taxon>
    </lineage>
</organism>
<reference evidence="1" key="1">
    <citation type="journal article" date="2014" name="Front. Microbiol.">
        <title>High frequency of phylogenetically diverse reductive dehalogenase-homologous genes in deep subseafloor sedimentary metagenomes.</title>
        <authorList>
            <person name="Kawai M."/>
            <person name="Futagami T."/>
            <person name="Toyoda A."/>
            <person name="Takaki Y."/>
            <person name="Nishi S."/>
            <person name="Hori S."/>
            <person name="Arai W."/>
            <person name="Tsubouchi T."/>
            <person name="Morono Y."/>
            <person name="Uchiyama I."/>
            <person name="Ito T."/>
            <person name="Fujiyama A."/>
            <person name="Inagaki F."/>
            <person name="Takami H."/>
        </authorList>
    </citation>
    <scope>NUCLEOTIDE SEQUENCE</scope>
    <source>
        <strain evidence="1">Expedition CK06-06</strain>
    </source>
</reference>
<sequence length="53" mass="5743">MLIQGNCVKLLEAAYGGDLEAPAGQSILIRNIYCKPSDLDTYLTLQTDRVTVG</sequence>